<dbReference type="PROSITE" id="PS51704">
    <property type="entry name" value="GP_PDE"/>
    <property type="match status" value="1"/>
</dbReference>
<feature type="region of interest" description="Disordered" evidence="1">
    <location>
        <begin position="265"/>
        <end position="303"/>
    </location>
</feature>
<protein>
    <submittedName>
        <fullName evidence="3">Glycerophosphodiester phosphodiesterase</fullName>
    </submittedName>
</protein>
<evidence type="ECO:0000313" key="3">
    <source>
        <dbReference type="EMBL" id="GAA1567262.1"/>
    </source>
</evidence>
<evidence type="ECO:0000313" key="4">
    <source>
        <dbReference type="Proteomes" id="UP001500350"/>
    </source>
</evidence>
<dbReference type="Proteomes" id="UP001500350">
    <property type="component" value="Unassembled WGS sequence"/>
</dbReference>
<dbReference type="InterPro" id="IPR030395">
    <property type="entry name" value="GP_PDE_dom"/>
</dbReference>
<feature type="domain" description="GP-PDE" evidence="2">
    <location>
        <begin position="17"/>
        <end position="255"/>
    </location>
</feature>
<dbReference type="SUPFAM" id="SSF51695">
    <property type="entry name" value="PLC-like phosphodiesterases"/>
    <property type="match status" value="1"/>
</dbReference>
<name>A0ABN2CZL1_9MICO</name>
<comment type="caution">
    <text evidence="3">The sequence shown here is derived from an EMBL/GenBank/DDBJ whole genome shotgun (WGS) entry which is preliminary data.</text>
</comment>
<dbReference type="PANTHER" id="PTHR46211">
    <property type="entry name" value="GLYCEROPHOSPHORYL DIESTER PHOSPHODIESTERASE"/>
    <property type="match status" value="1"/>
</dbReference>
<accession>A0ABN2CZL1</accession>
<dbReference type="Pfam" id="PF03009">
    <property type="entry name" value="GDPD"/>
    <property type="match status" value="1"/>
</dbReference>
<evidence type="ECO:0000256" key="1">
    <source>
        <dbReference type="SAM" id="MobiDB-lite"/>
    </source>
</evidence>
<keyword evidence="4" id="KW-1185">Reference proteome</keyword>
<proteinExistence type="predicted"/>
<evidence type="ECO:0000259" key="2">
    <source>
        <dbReference type="PROSITE" id="PS51704"/>
    </source>
</evidence>
<feature type="compositionally biased region" description="Low complexity" evidence="1">
    <location>
        <begin position="289"/>
        <end position="303"/>
    </location>
</feature>
<gene>
    <name evidence="3" type="ORF">GCM10009763_14340</name>
</gene>
<dbReference type="PANTHER" id="PTHR46211:SF14">
    <property type="entry name" value="GLYCEROPHOSPHODIESTER PHOSPHODIESTERASE"/>
    <property type="match status" value="1"/>
</dbReference>
<dbReference type="Gene3D" id="3.20.20.190">
    <property type="entry name" value="Phosphatidylinositol (PI) phosphodiesterase"/>
    <property type="match status" value="1"/>
</dbReference>
<dbReference type="RefSeq" id="WP_241510866.1">
    <property type="nucleotide sequence ID" value="NZ_BAAANW010000011.1"/>
</dbReference>
<organism evidence="3 4">
    <name type="scientific">Dermacoccus profundi</name>
    <dbReference type="NCBI Taxonomy" id="322602"/>
    <lineage>
        <taxon>Bacteria</taxon>
        <taxon>Bacillati</taxon>
        <taxon>Actinomycetota</taxon>
        <taxon>Actinomycetes</taxon>
        <taxon>Micrococcales</taxon>
        <taxon>Dermacoccaceae</taxon>
        <taxon>Dermacoccus</taxon>
    </lineage>
</organism>
<reference evidence="3 4" key="1">
    <citation type="journal article" date="2019" name="Int. J. Syst. Evol. Microbiol.">
        <title>The Global Catalogue of Microorganisms (GCM) 10K type strain sequencing project: providing services to taxonomists for standard genome sequencing and annotation.</title>
        <authorList>
            <consortium name="The Broad Institute Genomics Platform"/>
            <consortium name="The Broad Institute Genome Sequencing Center for Infectious Disease"/>
            <person name="Wu L."/>
            <person name="Ma J."/>
        </authorList>
    </citation>
    <scope>NUCLEOTIDE SEQUENCE [LARGE SCALE GENOMIC DNA]</scope>
    <source>
        <strain evidence="3 4">JCM 14589</strain>
    </source>
</reference>
<dbReference type="InterPro" id="IPR017946">
    <property type="entry name" value="PLC-like_Pdiesterase_TIM-brl"/>
</dbReference>
<sequence length="303" mass="32373">MRVADDVGDGEHVSLTDIAVAHRGGAGLAPENTLAAFEMSHALGLRLLETDVQVTKDGVALAFHDATLARTAGIDARVRDLTWEELRAVRVGGEPIQRLDTLLDAFPDASFLIDLKTVRAAAPLVDAVRRTRSAERVCVADGRDTWLRDVAETTGCARSLGWRGLLTLMGAAKTGTRAPRRVLHGAFAAHIATRLGGIPWMADARAAARLVDMTHDAGLRLVTWTVNDSAQMTRYLDAGVDSVITDRPDLLREVLVARDAWTAPEGSPLVRTQPKRTAPLELTRTPTRAPSSSVAAVGASSLG</sequence>
<dbReference type="EMBL" id="BAAANW010000011">
    <property type="protein sequence ID" value="GAA1567262.1"/>
    <property type="molecule type" value="Genomic_DNA"/>
</dbReference>